<name>A0A5N4CEP2_CAMDR</name>
<organism evidence="2 3">
    <name type="scientific">Camelus dromedarius</name>
    <name type="common">Dromedary</name>
    <name type="synonym">Arabian camel</name>
    <dbReference type="NCBI Taxonomy" id="9838"/>
    <lineage>
        <taxon>Eukaryota</taxon>
        <taxon>Metazoa</taxon>
        <taxon>Chordata</taxon>
        <taxon>Craniata</taxon>
        <taxon>Vertebrata</taxon>
        <taxon>Euteleostomi</taxon>
        <taxon>Mammalia</taxon>
        <taxon>Eutheria</taxon>
        <taxon>Laurasiatheria</taxon>
        <taxon>Artiodactyla</taxon>
        <taxon>Tylopoda</taxon>
        <taxon>Camelidae</taxon>
        <taxon>Camelus</taxon>
    </lineage>
</organism>
<keyword evidence="3" id="KW-1185">Reference proteome</keyword>
<gene>
    <name evidence="2" type="ORF">Cadr_000026341</name>
</gene>
<evidence type="ECO:0000313" key="2">
    <source>
        <dbReference type="EMBL" id="KAB1257327.1"/>
    </source>
</evidence>
<sequence length="142" mass="14326">MKEAKSSGLASSHLGISHAGVTSTTTTTAATIATVITIVTATTATTVVTTTTTTVTTTVTTIVTTTTTLLSEGYFHSPNSLEMLTLPGQSKDKDPSVRDEQLTETLTVAGRDSDGGTKHSSAAAGKGEPLGGTRGGDVDLPT</sequence>
<dbReference type="AlphaFoldDB" id="A0A5N4CEP2"/>
<accession>A0A5N4CEP2</accession>
<proteinExistence type="predicted"/>
<protein>
    <submittedName>
        <fullName evidence="2">Uncharacterized protein</fullName>
    </submittedName>
</protein>
<reference evidence="2 3" key="1">
    <citation type="journal article" date="2019" name="Mol. Ecol. Resour.">
        <title>Improving Illumina assemblies with Hi-C and long reads: an example with the North African dromedary.</title>
        <authorList>
            <person name="Elbers J.P."/>
            <person name="Rogers M.F."/>
            <person name="Perelman P.L."/>
            <person name="Proskuryakova A.A."/>
            <person name="Serdyukova N.A."/>
            <person name="Johnson W.E."/>
            <person name="Horin P."/>
            <person name="Corander J."/>
            <person name="Murphy D."/>
            <person name="Burger P.A."/>
        </authorList>
    </citation>
    <scope>NUCLEOTIDE SEQUENCE [LARGE SCALE GENOMIC DNA]</scope>
    <source>
        <strain evidence="2">Drom800</strain>
        <tissue evidence="2">Blood</tissue>
    </source>
</reference>
<feature type="region of interest" description="Disordered" evidence="1">
    <location>
        <begin position="81"/>
        <end position="142"/>
    </location>
</feature>
<feature type="compositionally biased region" description="Basic and acidic residues" evidence="1">
    <location>
        <begin position="90"/>
        <end position="101"/>
    </location>
</feature>
<evidence type="ECO:0000313" key="3">
    <source>
        <dbReference type="Proteomes" id="UP000299084"/>
    </source>
</evidence>
<dbReference type="EMBL" id="JWIN03000027">
    <property type="protein sequence ID" value="KAB1257327.1"/>
    <property type="molecule type" value="Genomic_DNA"/>
</dbReference>
<evidence type="ECO:0000256" key="1">
    <source>
        <dbReference type="SAM" id="MobiDB-lite"/>
    </source>
</evidence>
<comment type="caution">
    <text evidence="2">The sequence shown here is derived from an EMBL/GenBank/DDBJ whole genome shotgun (WGS) entry which is preliminary data.</text>
</comment>
<dbReference type="Proteomes" id="UP000299084">
    <property type="component" value="Unassembled WGS sequence"/>
</dbReference>